<proteinExistence type="predicted"/>
<evidence type="ECO:0000259" key="1">
    <source>
        <dbReference type="PROSITE" id="PS50801"/>
    </source>
</evidence>
<dbReference type="Gene3D" id="3.30.750.24">
    <property type="entry name" value="STAS domain"/>
    <property type="match status" value="1"/>
</dbReference>
<dbReference type="CDD" id="cd07043">
    <property type="entry name" value="STAS_anti-anti-sigma_factors"/>
    <property type="match status" value="1"/>
</dbReference>
<dbReference type="Pfam" id="PF01740">
    <property type="entry name" value="STAS"/>
    <property type="match status" value="1"/>
</dbReference>
<dbReference type="PANTHER" id="PTHR33495">
    <property type="entry name" value="ANTI-SIGMA FACTOR ANTAGONIST TM_1081-RELATED-RELATED"/>
    <property type="match status" value="1"/>
</dbReference>
<evidence type="ECO:0000313" key="2">
    <source>
        <dbReference type="EMBL" id="MBO2446315.1"/>
    </source>
</evidence>
<name>A0A939P6I6_9ACTN</name>
<reference evidence="2" key="1">
    <citation type="submission" date="2021-03" db="EMBL/GenBank/DDBJ databases">
        <authorList>
            <person name="Kanchanasin P."/>
            <person name="Saeng-In P."/>
            <person name="Phongsopitanun W."/>
            <person name="Yuki M."/>
            <person name="Kudo T."/>
            <person name="Ohkuma M."/>
            <person name="Tanasupawat S."/>
        </authorList>
    </citation>
    <scope>NUCLEOTIDE SEQUENCE</scope>
    <source>
        <strain evidence="2">GKU 128</strain>
    </source>
</reference>
<dbReference type="Proteomes" id="UP000669179">
    <property type="component" value="Unassembled WGS sequence"/>
</dbReference>
<feature type="domain" description="STAS" evidence="1">
    <location>
        <begin position="6"/>
        <end position="113"/>
    </location>
</feature>
<dbReference type="RefSeq" id="WP_208253929.1">
    <property type="nucleotide sequence ID" value="NZ_JAGEOJ010000002.1"/>
</dbReference>
<evidence type="ECO:0000313" key="3">
    <source>
        <dbReference type="Proteomes" id="UP000669179"/>
    </source>
</evidence>
<dbReference type="GO" id="GO:0043856">
    <property type="term" value="F:anti-sigma factor antagonist activity"/>
    <property type="evidence" value="ECO:0007669"/>
    <property type="project" value="TreeGrafter"/>
</dbReference>
<dbReference type="SUPFAM" id="SSF52091">
    <property type="entry name" value="SpoIIaa-like"/>
    <property type="match status" value="1"/>
</dbReference>
<dbReference type="PROSITE" id="PS50801">
    <property type="entry name" value="STAS"/>
    <property type="match status" value="1"/>
</dbReference>
<dbReference type="InterPro" id="IPR036513">
    <property type="entry name" value="STAS_dom_sf"/>
</dbReference>
<gene>
    <name evidence="2" type="ORF">J4573_04385</name>
</gene>
<keyword evidence="3" id="KW-1185">Reference proteome</keyword>
<sequence length="126" mass="13868">MKDTVVDMVVVDSERHITVLLSGELDRATAPGARDRLMDLASTADRPLLLDLGGISFFDAEGMRAISAVARACERHGLAVVGLRPFAAKMFRILHLHESIPLCATQQEALWCLLPRTDTEIADWLN</sequence>
<dbReference type="EMBL" id="JAGEOJ010000002">
    <property type="protein sequence ID" value="MBO2446315.1"/>
    <property type="molecule type" value="Genomic_DNA"/>
</dbReference>
<dbReference type="AlphaFoldDB" id="A0A939P6I6"/>
<dbReference type="InterPro" id="IPR002645">
    <property type="entry name" value="STAS_dom"/>
</dbReference>
<organism evidence="2 3">
    <name type="scientific">Actinomadura barringtoniae</name>
    <dbReference type="NCBI Taxonomy" id="1427535"/>
    <lineage>
        <taxon>Bacteria</taxon>
        <taxon>Bacillati</taxon>
        <taxon>Actinomycetota</taxon>
        <taxon>Actinomycetes</taxon>
        <taxon>Streptosporangiales</taxon>
        <taxon>Thermomonosporaceae</taxon>
        <taxon>Actinomadura</taxon>
    </lineage>
</organism>
<protein>
    <submittedName>
        <fullName evidence="2">STAS domain-containing protein</fullName>
    </submittedName>
</protein>
<dbReference type="PANTHER" id="PTHR33495:SF2">
    <property type="entry name" value="ANTI-SIGMA FACTOR ANTAGONIST TM_1081-RELATED"/>
    <property type="match status" value="1"/>
</dbReference>
<comment type="caution">
    <text evidence="2">The sequence shown here is derived from an EMBL/GenBank/DDBJ whole genome shotgun (WGS) entry which is preliminary data.</text>
</comment>
<accession>A0A939P6I6</accession>